<name>A0ABT2A288_9BURK</name>
<dbReference type="InterPro" id="IPR036163">
    <property type="entry name" value="HMA_dom_sf"/>
</dbReference>
<comment type="caution">
    <text evidence="13">The sequence shown here is derived from an EMBL/GenBank/DDBJ whole genome shotgun (WGS) entry which is preliminary data.</text>
</comment>
<dbReference type="PROSITE" id="PS50846">
    <property type="entry name" value="HMA_2"/>
    <property type="match status" value="1"/>
</dbReference>
<reference evidence="13 14" key="1">
    <citation type="submission" date="2022-08" db="EMBL/GenBank/DDBJ databases">
        <title>Reclassification of Massilia species as members of the genera Telluria, Duganella, Pseudoduganella, Mokoshia gen. nov. and Zemynaea gen. nov. using orthogonal and non-orthogonal genome-based approaches.</title>
        <authorList>
            <person name="Bowman J.P."/>
        </authorList>
    </citation>
    <scope>NUCLEOTIDE SEQUENCE [LARGE SCALE GENOMIC DNA]</scope>
    <source>
        <strain evidence="13 14">LMG 28164</strain>
    </source>
</reference>
<keyword evidence="6 11" id="KW-0732">Signal</keyword>
<evidence type="ECO:0000256" key="11">
    <source>
        <dbReference type="SAM" id="SignalP"/>
    </source>
</evidence>
<dbReference type="EMBL" id="JANUGX010000003">
    <property type="protein sequence ID" value="MCS0588303.1"/>
    <property type="molecule type" value="Genomic_DNA"/>
</dbReference>
<dbReference type="CDD" id="cd00371">
    <property type="entry name" value="HMA"/>
    <property type="match status" value="1"/>
</dbReference>
<evidence type="ECO:0000256" key="2">
    <source>
        <dbReference type="ARBA" id="ARBA00005938"/>
    </source>
</evidence>
<feature type="chain" id="PRO_5046939848" description="Periplasmic mercury ion-binding protein" evidence="11">
    <location>
        <begin position="19"/>
        <end position="91"/>
    </location>
</feature>
<evidence type="ECO:0000256" key="7">
    <source>
        <dbReference type="ARBA" id="ARBA00022764"/>
    </source>
</evidence>
<evidence type="ECO:0000256" key="6">
    <source>
        <dbReference type="ARBA" id="ARBA00022729"/>
    </source>
</evidence>
<evidence type="ECO:0000313" key="14">
    <source>
        <dbReference type="Proteomes" id="UP001205560"/>
    </source>
</evidence>
<evidence type="ECO:0000256" key="9">
    <source>
        <dbReference type="ARBA" id="ARBA00045344"/>
    </source>
</evidence>
<evidence type="ECO:0000256" key="8">
    <source>
        <dbReference type="ARBA" id="ARBA00022914"/>
    </source>
</evidence>
<evidence type="ECO:0000256" key="10">
    <source>
        <dbReference type="RuleBase" id="RU361212"/>
    </source>
</evidence>
<dbReference type="InterPro" id="IPR017969">
    <property type="entry name" value="Heavy-metal-associated_CS"/>
</dbReference>
<sequence length="91" mass="9532">MRISTLIVSVLLSGSAFAGTSETLTLNVQNMTCAGCPITVKKALEHVPGVSEVSIDFVHKTATVHLDTDKANVSMLTKATADAGFPSTVRK</sequence>
<dbReference type="Gene3D" id="3.30.70.100">
    <property type="match status" value="1"/>
</dbReference>
<comment type="function">
    <text evidence="9 10">Involved in mercury resistance. Acts as a mercury scavenger that specifically binds to a mercuric ion in the periplasm and probably passes it to the cytoplasmic mercuric reductase MerA via the mercuric transport protein MerT.</text>
</comment>
<dbReference type="InterPro" id="IPR001802">
    <property type="entry name" value="MerP/CopZ"/>
</dbReference>
<comment type="subcellular location">
    <subcellularLocation>
        <location evidence="1 10">Periplasm</location>
    </subcellularLocation>
</comment>
<evidence type="ECO:0000256" key="5">
    <source>
        <dbReference type="ARBA" id="ARBA00022723"/>
    </source>
</evidence>
<keyword evidence="7 10" id="KW-0574">Periplasm</keyword>
<dbReference type="SUPFAM" id="SSF55008">
    <property type="entry name" value="HMA, heavy metal-associated domain"/>
    <property type="match status" value="1"/>
</dbReference>
<evidence type="ECO:0000259" key="12">
    <source>
        <dbReference type="PROSITE" id="PS50846"/>
    </source>
</evidence>
<keyword evidence="4 10" id="KW-0475">Mercuric resistance</keyword>
<comment type="subunit">
    <text evidence="3">Monomer.</text>
</comment>
<evidence type="ECO:0000256" key="4">
    <source>
        <dbReference type="ARBA" id="ARBA00022466"/>
    </source>
</evidence>
<feature type="domain" description="HMA" evidence="12">
    <location>
        <begin position="22"/>
        <end position="88"/>
    </location>
</feature>
<proteinExistence type="inferred from homology"/>
<dbReference type="PRINTS" id="PR00946">
    <property type="entry name" value="HGSCAVENGER"/>
</dbReference>
<accession>A0ABT2A288</accession>
<evidence type="ECO:0000256" key="3">
    <source>
        <dbReference type="ARBA" id="ARBA00011245"/>
    </source>
</evidence>
<evidence type="ECO:0000256" key="1">
    <source>
        <dbReference type="ARBA" id="ARBA00004418"/>
    </source>
</evidence>
<dbReference type="RefSeq" id="WP_075791065.1">
    <property type="nucleotide sequence ID" value="NZ_JANUGX010000003.1"/>
</dbReference>
<organism evidence="13 14">
    <name type="scientific">Massilia norwichensis</name>
    <dbReference type="NCBI Taxonomy" id="1442366"/>
    <lineage>
        <taxon>Bacteria</taxon>
        <taxon>Pseudomonadati</taxon>
        <taxon>Pseudomonadota</taxon>
        <taxon>Betaproteobacteria</taxon>
        <taxon>Burkholderiales</taxon>
        <taxon>Oxalobacteraceae</taxon>
        <taxon>Telluria group</taxon>
        <taxon>Massilia</taxon>
    </lineage>
</organism>
<comment type="similarity">
    <text evidence="2">Belongs to the MerP family.</text>
</comment>
<dbReference type="Pfam" id="PF00403">
    <property type="entry name" value="HMA"/>
    <property type="match status" value="1"/>
</dbReference>
<dbReference type="NCBIfam" id="TIGR02052">
    <property type="entry name" value="MerP"/>
    <property type="match status" value="1"/>
</dbReference>
<keyword evidence="8 10" id="KW-0476">Mercury</keyword>
<feature type="signal peptide" evidence="11">
    <location>
        <begin position="1"/>
        <end position="18"/>
    </location>
</feature>
<protein>
    <recommendedName>
        <fullName evidence="10">Periplasmic mercury ion-binding protein</fullName>
    </recommendedName>
</protein>
<gene>
    <name evidence="10 13" type="primary">merP</name>
    <name evidence="13" type="ORF">NX782_03695</name>
</gene>
<dbReference type="InterPro" id="IPR011795">
    <property type="entry name" value="MerP"/>
</dbReference>
<evidence type="ECO:0000313" key="13">
    <source>
        <dbReference type="EMBL" id="MCS0588303.1"/>
    </source>
</evidence>
<dbReference type="Proteomes" id="UP001205560">
    <property type="component" value="Unassembled WGS sequence"/>
</dbReference>
<keyword evidence="5 10" id="KW-0479">Metal-binding</keyword>
<dbReference type="InterPro" id="IPR006121">
    <property type="entry name" value="HMA_dom"/>
</dbReference>
<dbReference type="PROSITE" id="PS01047">
    <property type="entry name" value="HMA_1"/>
    <property type="match status" value="1"/>
</dbReference>
<keyword evidence="14" id="KW-1185">Reference proteome</keyword>